<accession>F0WNM4</accession>
<gene>
    <name evidence="1" type="primary">AlNc14C173G8045</name>
    <name evidence="1" type="ORF">ALNC14_090580</name>
</gene>
<dbReference type="AlphaFoldDB" id="F0WNM4"/>
<protein>
    <submittedName>
        <fullName evidence="1">AlNc14C173G8045 protein</fullName>
    </submittedName>
</protein>
<name>F0WNM4_9STRA</name>
<sequence>MLVDPGIFFTLDFFKSYWQFAMDMNCREKFEQKGIELNPKKCDFSKTQLLGGVVLCPLKGIPTILLELKHDEVCPYYRMVRNGNDMCAR</sequence>
<reference evidence="1" key="1">
    <citation type="journal article" date="2011" name="PLoS Biol.">
        <title>Gene gain and loss during evolution of obligate parasitism in the white rust pathogen of Arabidopsis thaliana.</title>
        <authorList>
            <person name="Kemen E."/>
            <person name="Gardiner A."/>
            <person name="Schultz-Larsen T."/>
            <person name="Kemen A.C."/>
            <person name="Balmuth A.L."/>
            <person name="Robert-Seilaniantz A."/>
            <person name="Bailey K."/>
            <person name="Holub E."/>
            <person name="Studholme D.J."/>
            <person name="Maclean D."/>
            <person name="Jones J.D."/>
        </authorList>
    </citation>
    <scope>NUCLEOTIDE SEQUENCE</scope>
</reference>
<evidence type="ECO:0000313" key="1">
    <source>
        <dbReference type="EMBL" id="CCA22915.1"/>
    </source>
</evidence>
<proteinExistence type="predicted"/>
<dbReference type="HOGENOM" id="CLU_2459369_0_0_1"/>
<organism evidence="1">
    <name type="scientific">Albugo laibachii Nc14</name>
    <dbReference type="NCBI Taxonomy" id="890382"/>
    <lineage>
        <taxon>Eukaryota</taxon>
        <taxon>Sar</taxon>
        <taxon>Stramenopiles</taxon>
        <taxon>Oomycota</taxon>
        <taxon>Peronosporomycetes</taxon>
        <taxon>Albuginales</taxon>
        <taxon>Albuginaceae</taxon>
        <taxon>Albugo</taxon>
    </lineage>
</organism>
<reference evidence="1" key="2">
    <citation type="submission" date="2011-02" db="EMBL/GenBank/DDBJ databases">
        <authorList>
            <person name="MacLean D."/>
        </authorList>
    </citation>
    <scope>NUCLEOTIDE SEQUENCE</scope>
</reference>
<dbReference type="EMBL" id="FR824218">
    <property type="protein sequence ID" value="CCA22915.1"/>
    <property type="molecule type" value="Genomic_DNA"/>
</dbReference>